<evidence type="ECO:0000313" key="2">
    <source>
        <dbReference type="EMBL" id="KNA89596.1"/>
    </source>
</evidence>
<keyword evidence="3" id="KW-1185">Reference proteome</keyword>
<feature type="transmembrane region" description="Helical" evidence="1">
    <location>
        <begin position="69"/>
        <end position="91"/>
    </location>
</feature>
<dbReference type="PANTHER" id="PTHR40761:SF1">
    <property type="entry name" value="CONSERVED INTEGRAL MEMBRANE ALANINE VALINE AND LEUCINE RICH PROTEIN-RELATED"/>
    <property type="match status" value="1"/>
</dbReference>
<evidence type="ECO:0000256" key="1">
    <source>
        <dbReference type="SAM" id="Phobius"/>
    </source>
</evidence>
<feature type="transmembrane region" description="Helical" evidence="1">
    <location>
        <begin position="45"/>
        <end position="63"/>
    </location>
</feature>
<feature type="transmembrane region" description="Helical" evidence="1">
    <location>
        <begin position="100"/>
        <end position="119"/>
    </location>
</feature>
<keyword evidence="1" id="KW-0472">Membrane</keyword>
<protein>
    <recommendedName>
        <fullName evidence="4">DMT family transporter</fullName>
    </recommendedName>
</protein>
<accession>A0ABR5I7F4</accession>
<feature type="transmembrane region" description="Helical" evidence="1">
    <location>
        <begin position="213"/>
        <end position="235"/>
    </location>
</feature>
<dbReference type="Proteomes" id="UP000037247">
    <property type="component" value="Unassembled WGS sequence"/>
</dbReference>
<reference evidence="2 3" key="1">
    <citation type="submission" date="2015-05" db="EMBL/GenBank/DDBJ databases">
        <title>Draft genome sequence of the bacterium Gordonia jacobaea a new member of the Gordonia genus.</title>
        <authorList>
            <person name="Jimenez-Galisteo G."/>
            <person name="Dominguez A."/>
            <person name="Munoz E."/>
            <person name="Vinas M."/>
        </authorList>
    </citation>
    <scope>NUCLEOTIDE SEQUENCE [LARGE SCALE GENOMIC DNA]</scope>
    <source>
        <strain evidence="3">mv1</strain>
    </source>
</reference>
<comment type="caution">
    <text evidence="2">The sequence shown here is derived from an EMBL/GenBank/DDBJ whole genome shotgun (WGS) entry which is preliminary data.</text>
</comment>
<feature type="transmembrane region" description="Helical" evidence="1">
    <location>
        <begin position="125"/>
        <end position="147"/>
    </location>
</feature>
<feature type="transmembrane region" description="Helical" evidence="1">
    <location>
        <begin position="6"/>
        <end position="24"/>
    </location>
</feature>
<dbReference type="EMBL" id="LDTZ01000024">
    <property type="protein sequence ID" value="KNA89596.1"/>
    <property type="molecule type" value="Genomic_DNA"/>
</dbReference>
<evidence type="ECO:0008006" key="4">
    <source>
        <dbReference type="Google" id="ProtNLM"/>
    </source>
</evidence>
<name>A0ABR5I7F4_9ACTN</name>
<keyword evidence="1" id="KW-1133">Transmembrane helix</keyword>
<proteinExistence type="predicted"/>
<gene>
    <name evidence="2" type="ORF">ABW18_20485</name>
</gene>
<keyword evidence="1" id="KW-0812">Transmembrane</keyword>
<sequence>MDYFYLAAAVGAYAAGLLCQSVGARRSAPSGAGVRGLTRLIGDPVYIVGFACQVTGFALAFLARAHLPLYLVQGAVCASVALASLLGFVLLRRRTSASELAVFGVMASAIVLLLVVSRPSNSYEIGGLALVGLVTVAFVVAGATWFASRSAGAVPLACLAGVSFAILAVAGRPVASHVGFGLLADPLAWLVVVTAVVGQLQMGLALARGSTTLVGSVMDAVTLLAASSVGFLLLGDRVGDGLAVWVIVGLAACVGGVIAMAAIEKSQVRAMSKDVAARAGRLQTYVPEG</sequence>
<organism evidence="2 3">
    <name type="scientific">Gordonia jacobaea</name>
    <dbReference type="NCBI Taxonomy" id="122202"/>
    <lineage>
        <taxon>Bacteria</taxon>
        <taxon>Bacillati</taxon>
        <taxon>Actinomycetota</taxon>
        <taxon>Actinomycetes</taxon>
        <taxon>Mycobacteriales</taxon>
        <taxon>Gordoniaceae</taxon>
        <taxon>Gordonia</taxon>
    </lineage>
</organism>
<feature type="transmembrane region" description="Helical" evidence="1">
    <location>
        <begin position="154"/>
        <end position="175"/>
    </location>
</feature>
<evidence type="ECO:0000313" key="3">
    <source>
        <dbReference type="Proteomes" id="UP000037247"/>
    </source>
</evidence>
<feature type="transmembrane region" description="Helical" evidence="1">
    <location>
        <begin position="241"/>
        <end position="263"/>
    </location>
</feature>
<dbReference type="PANTHER" id="PTHR40761">
    <property type="entry name" value="CONSERVED INTEGRAL MEMBRANE ALANINE VALINE AND LEUCINE RICH PROTEIN-RELATED"/>
    <property type="match status" value="1"/>
</dbReference>